<gene>
    <name evidence="6" type="primary">rpsC</name>
    <name evidence="6" type="ORF">NASMSEV_028</name>
</gene>
<dbReference type="PANTHER" id="PTHR11760">
    <property type="entry name" value="30S/40S RIBOSOMAL PROTEIN S3"/>
    <property type="match status" value="1"/>
</dbReference>
<evidence type="ECO:0000256" key="3">
    <source>
        <dbReference type="ARBA" id="ARBA00023274"/>
    </source>
</evidence>
<proteinExistence type="inferred from homology"/>
<dbReference type="InterPro" id="IPR009019">
    <property type="entry name" value="KH_sf_prok-type"/>
</dbReference>
<dbReference type="InterPro" id="IPR036419">
    <property type="entry name" value="Ribosomal_S3_C_sf"/>
</dbReference>
<name>A0A7G6UHJ8_9PROT</name>
<feature type="domain" description="Small ribosomal subunit protein uS3 C-terminal" evidence="5">
    <location>
        <begin position="117"/>
        <end position="199"/>
    </location>
</feature>
<dbReference type="InterPro" id="IPR057258">
    <property type="entry name" value="Ribosomal_uS3"/>
</dbReference>
<dbReference type="SUPFAM" id="SSF54821">
    <property type="entry name" value="Ribosomal protein S3 C-terminal domain"/>
    <property type="match status" value="1"/>
</dbReference>
<evidence type="ECO:0000256" key="2">
    <source>
        <dbReference type="ARBA" id="ARBA00022980"/>
    </source>
</evidence>
<dbReference type="EMBL" id="CP060019">
    <property type="protein sequence ID" value="QND78495.1"/>
    <property type="molecule type" value="Genomic_DNA"/>
</dbReference>
<keyword evidence="2 6" id="KW-0689">Ribosomal protein</keyword>
<dbReference type="InterPro" id="IPR005704">
    <property type="entry name" value="Ribosomal_uS3_bac-typ"/>
</dbReference>
<dbReference type="GO" id="GO:0003723">
    <property type="term" value="F:RNA binding"/>
    <property type="evidence" value="ECO:0007669"/>
    <property type="project" value="InterPro"/>
</dbReference>
<evidence type="ECO:0000313" key="7">
    <source>
        <dbReference type="Proteomes" id="UP000515745"/>
    </source>
</evidence>
<evidence type="ECO:0000256" key="4">
    <source>
        <dbReference type="ARBA" id="ARBA00035521"/>
    </source>
</evidence>
<evidence type="ECO:0000313" key="6">
    <source>
        <dbReference type="EMBL" id="QND78495.1"/>
    </source>
</evidence>
<dbReference type="GO" id="GO:0022627">
    <property type="term" value="C:cytosolic small ribosomal subunit"/>
    <property type="evidence" value="ECO:0007669"/>
    <property type="project" value="TreeGrafter"/>
</dbReference>
<evidence type="ECO:0000256" key="1">
    <source>
        <dbReference type="ARBA" id="ARBA00010761"/>
    </source>
</evidence>
<evidence type="ECO:0000259" key="5">
    <source>
        <dbReference type="Pfam" id="PF00189"/>
    </source>
</evidence>
<dbReference type="GO" id="GO:0003735">
    <property type="term" value="F:structural constituent of ribosome"/>
    <property type="evidence" value="ECO:0007669"/>
    <property type="project" value="InterPro"/>
</dbReference>
<keyword evidence="3" id="KW-0687">Ribonucleoprotein</keyword>
<dbReference type="SUPFAM" id="SSF54814">
    <property type="entry name" value="Prokaryotic type KH domain (KH-domain type II)"/>
    <property type="match status" value="1"/>
</dbReference>
<dbReference type="Pfam" id="PF00189">
    <property type="entry name" value="Ribosomal_S3_C"/>
    <property type="match status" value="1"/>
</dbReference>
<dbReference type="PANTHER" id="PTHR11760:SF19">
    <property type="entry name" value="SMALL RIBOSOMAL SUBUNIT PROTEIN US3C"/>
    <property type="match status" value="1"/>
</dbReference>
<dbReference type="InterPro" id="IPR015946">
    <property type="entry name" value="KH_dom-like_a/b"/>
</dbReference>
<dbReference type="Gene3D" id="3.30.1140.32">
    <property type="entry name" value="Ribosomal protein S3, C-terminal domain"/>
    <property type="match status" value="1"/>
</dbReference>
<dbReference type="Gene3D" id="3.30.300.20">
    <property type="match status" value="1"/>
</dbReference>
<dbReference type="Proteomes" id="UP000515745">
    <property type="component" value="Chromosome"/>
</dbReference>
<reference evidence="6 7" key="1">
    <citation type="submission" date="2020-07" db="EMBL/GenBank/DDBJ databases">
        <title>Mutational pressure drives differential genome stability in two bacterial endosymbionts of sap feeding insects.</title>
        <authorList>
            <person name="Waneka G."/>
        </authorList>
    </citation>
    <scope>NUCLEOTIDE SEQUENCE [LARGE SCALE GENOMIC DNA]</scope>
    <source>
        <strain evidence="6">NAS-MSEV</strain>
    </source>
</reference>
<dbReference type="NCBIfam" id="TIGR01009">
    <property type="entry name" value="rpsC_bact"/>
    <property type="match status" value="1"/>
</dbReference>
<sequence length="206" mass="24415">MARKINPFIFRAILNRNWNCVWYIKKNLYSDYLIEDLNIRNYLEKIFKKKPVGKIIIIKNLNFIYFLIYLKKGSLINKNMILSLKKNIFFFTDKIIYFKFKNISNHNIDVKIILFYIKRGIEFNKSYKGIIKNIISNAFKSRCLGLKIAIQGRINGNVMTRKQIFFHGKLPLQKFSANIKYISGTALTIHGCIGIKVWLYLGDFMY</sequence>
<accession>A0A7G6UHJ8</accession>
<comment type="similarity">
    <text evidence="1">Belongs to the universal ribosomal protein uS3 family.</text>
</comment>
<organism evidence="6 7">
    <name type="scientific">Candidatus Nasuia deltocephalincola</name>
    <dbReference type="NCBI Taxonomy" id="1160784"/>
    <lineage>
        <taxon>Bacteria</taxon>
        <taxon>Pseudomonadati</taxon>
        <taxon>Pseudomonadota</taxon>
        <taxon>Betaproteobacteria</taxon>
        <taxon>Candidatus Nasuia</taxon>
    </lineage>
</organism>
<dbReference type="InterPro" id="IPR001351">
    <property type="entry name" value="Ribosomal_uS3_C"/>
</dbReference>
<protein>
    <recommendedName>
        <fullName evidence="4">30S ribosomal protein S3</fullName>
    </recommendedName>
</protein>
<dbReference type="AlphaFoldDB" id="A0A7G6UHJ8"/>
<dbReference type="GO" id="GO:0006412">
    <property type="term" value="P:translation"/>
    <property type="evidence" value="ECO:0007669"/>
    <property type="project" value="InterPro"/>
</dbReference>